<reference evidence="5 6" key="1">
    <citation type="journal article" date="2011" name="Proc. Natl. Acad. Sci. U.S.A.">
        <title>Evolutionary erosion of yeast sex chromosomes by mating-type switching accidents.</title>
        <authorList>
            <person name="Gordon J.L."/>
            <person name="Armisen D."/>
            <person name="Proux-Wera E."/>
            <person name="Oheigeartaigh S.S."/>
            <person name="Byrne K.P."/>
            <person name="Wolfe K.H."/>
        </authorList>
    </citation>
    <scope>NUCLEOTIDE SEQUENCE [LARGE SCALE GENOMIC DNA]</scope>
    <source>
        <strain evidence="6">ATCC MYA-139 / BCRC 22969 / CBS 8797 / CCRC 22969 / KCTC 17520 / NBRC 10181 / NCYC 3082</strain>
    </source>
</reference>
<dbReference type="GO" id="GO:0071230">
    <property type="term" value="P:cellular response to amino acid stimulus"/>
    <property type="evidence" value="ECO:0007669"/>
    <property type="project" value="EnsemblFungi"/>
</dbReference>
<sequence>MGGGQNHRSVRSSSGGSSSSSSSVAAMGEHHRGPFTTPGPVRGMLVVLDDPHRVFRPAEFIEGQLVVEIRRDLANVRIRLVLCGECKVRPPAAPLRGSRVNTFLERATFLSGGGYTDEQWATAAAADQGTPLNGLSKGTHRFPFRVKVPQKVLSSSIRFERGSVAYFIRCELETLQNGILPETVSFCAQPFQLLRPVDVQPWEKGRSKKVVLQSAGMVMKRGTQQEIADATSSTFTTMSRGLTVQQQPHDNADKTVQITATLPHTGYAIGETIPVTVNVDHYKEYYHSAGIIVTLVRICRVKQGQSMETFRKDICQNIVTLHVDAASGFRFEGTVPLKVPLDAFATSTATAKWFTFQYYVEVMVNLSRKNLVYTESNKLIGGHERGGSEVGSYSGSGIAHGNLHKKVLQLIGAPADVGPIASAVTPTPAPASIDEPSIKYTDMVNVEELKRLRNVTGMSIEIVVGTTRRTKPLPSFNEWMTLDGPVGDAVPEYTPNLQFTAQQGDDKRELEAQRLHELESEPADY</sequence>
<dbReference type="Gene3D" id="2.60.40.640">
    <property type="match status" value="2"/>
</dbReference>
<dbReference type="RefSeq" id="XP_022464315.1">
    <property type="nucleotide sequence ID" value="XM_022607750.1"/>
</dbReference>
<dbReference type="InterPro" id="IPR011021">
    <property type="entry name" value="Arrestin-like_N"/>
</dbReference>
<evidence type="ECO:0000313" key="6">
    <source>
        <dbReference type="Proteomes" id="UP000006310"/>
    </source>
</evidence>
<evidence type="ECO:0000313" key="5">
    <source>
        <dbReference type="EMBL" id="CCK70069.1"/>
    </source>
</evidence>
<feature type="region of interest" description="Disordered" evidence="3">
    <location>
        <begin position="1"/>
        <end position="40"/>
    </location>
</feature>
<dbReference type="KEGG" id="kng:KNAG_0D03230"/>
<name>J7S5X8_HUIN7</name>
<evidence type="ECO:0000256" key="3">
    <source>
        <dbReference type="SAM" id="MobiDB-lite"/>
    </source>
</evidence>
<reference evidence="6" key="2">
    <citation type="submission" date="2012-08" db="EMBL/GenBank/DDBJ databases">
        <title>Genome sequence of Kazachstania naganishii.</title>
        <authorList>
            <person name="Gordon J.L."/>
            <person name="Armisen D."/>
            <person name="Proux-Wera E."/>
            <person name="OhEigeartaigh S.S."/>
            <person name="Byrne K.P."/>
            <person name="Wolfe K.H."/>
        </authorList>
    </citation>
    <scope>NUCLEOTIDE SEQUENCE [LARGE SCALE GENOMIC DNA]</scope>
    <source>
        <strain evidence="6">ATCC MYA-139 / BCRC 22969 / CBS 8797 / CCRC 22969 / KCTC 17520 / NBRC 10181 / NCYC 3082</strain>
    </source>
</reference>
<protein>
    <recommendedName>
        <fullName evidence="2">pH-response regulator protein palF/RIM8</fullName>
    </recommendedName>
</protein>
<dbReference type="eggNOG" id="ENOG502QTQN">
    <property type="taxonomic scope" value="Eukaryota"/>
</dbReference>
<dbReference type="Pfam" id="PF00339">
    <property type="entry name" value="Arrestin_N"/>
    <property type="match status" value="1"/>
</dbReference>
<dbReference type="SUPFAM" id="SSF81296">
    <property type="entry name" value="E set domains"/>
    <property type="match status" value="1"/>
</dbReference>
<dbReference type="GO" id="GO:0030674">
    <property type="term" value="F:protein-macromolecule adaptor activity"/>
    <property type="evidence" value="ECO:0007669"/>
    <property type="project" value="TreeGrafter"/>
</dbReference>
<evidence type="ECO:0000256" key="2">
    <source>
        <dbReference type="ARBA" id="ARBA00040066"/>
    </source>
</evidence>
<dbReference type="GO" id="GO:0005829">
    <property type="term" value="C:cytosol"/>
    <property type="evidence" value="ECO:0007669"/>
    <property type="project" value="TreeGrafter"/>
</dbReference>
<organism evidence="5 6">
    <name type="scientific">Huiozyma naganishii (strain ATCC MYA-139 / BCRC 22969 / CBS 8797 / KCTC 17520 / NBRC 10181 / NCYC 3082 / Yp74L-3)</name>
    <name type="common">Yeast</name>
    <name type="synonym">Kazachstania naganishii</name>
    <dbReference type="NCBI Taxonomy" id="1071383"/>
    <lineage>
        <taxon>Eukaryota</taxon>
        <taxon>Fungi</taxon>
        <taxon>Dikarya</taxon>
        <taxon>Ascomycota</taxon>
        <taxon>Saccharomycotina</taxon>
        <taxon>Saccharomycetes</taxon>
        <taxon>Saccharomycetales</taxon>
        <taxon>Saccharomycetaceae</taxon>
        <taxon>Huiozyma</taxon>
    </lineage>
</organism>
<dbReference type="Proteomes" id="UP000006310">
    <property type="component" value="Chromosome 4"/>
</dbReference>
<dbReference type="PANTHER" id="PTHR11188:SF161">
    <property type="entry name" value="PH-RESPONSE REGULATOR PROTEIN PALF_RIM8"/>
    <property type="match status" value="1"/>
</dbReference>
<dbReference type="HOGENOM" id="CLU_006001_1_0_1"/>
<dbReference type="SMART" id="SM01017">
    <property type="entry name" value="Arrestin_C"/>
    <property type="match status" value="1"/>
</dbReference>
<dbReference type="InterPro" id="IPR011022">
    <property type="entry name" value="Arrestin_C-like"/>
</dbReference>
<dbReference type="GO" id="GO:0031625">
    <property type="term" value="F:ubiquitin protein ligase binding"/>
    <property type="evidence" value="ECO:0007669"/>
    <property type="project" value="TreeGrafter"/>
</dbReference>
<dbReference type="InterPro" id="IPR050357">
    <property type="entry name" value="Arrestin_domain-protein"/>
</dbReference>
<dbReference type="Pfam" id="PF02752">
    <property type="entry name" value="Arrestin_C"/>
    <property type="match status" value="1"/>
</dbReference>
<dbReference type="InterPro" id="IPR014752">
    <property type="entry name" value="Arrestin-like_C"/>
</dbReference>
<keyword evidence="6" id="KW-1185">Reference proteome</keyword>
<proteinExistence type="inferred from homology"/>
<feature type="domain" description="Arrestin C-terminal-like" evidence="4">
    <location>
        <begin position="252"/>
        <end position="386"/>
    </location>
</feature>
<evidence type="ECO:0000256" key="1">
    <source>
        <dbReference type="ARBA" id="ARBA00037950"/>
    </source>
</evidence>
<gene>
    <name evidence="5" type="primary">KNAG0D03230</name>
    <name evidence="5" type="ordered locus">KNAG_0D03230</name>
</gene>
<dbReference type="InterPro" id="IPR014756">
    <property type="entry name" value="Ig_E-set"/>
</dbReference>
<dbReference type="OrthoDB" id="7785529at2759"/>
<comment type="similarity">
    <text evidence="1">Belongs to the arrestin family. PalF/RIM8 subfamily.</text>
</comment>
<dbReference type="AlphaFoldDB" id="J7S5X8"/>
<dbReference type="EMBL" id="HE978317">
    <property type="protein sequence ID" value="CCK70069.1"/>
    <property type="molecule type" value="Genomic_DNA"/>
</dbReference>
<feature type="compositionally biased region" description="Low complexity" evidence="3">
    <location>
        <begin position="11"/>
        <end position="24"/>
    </location>
</feature>
<dbReference type="GO" id="GO:0070086">
    <property type="term" value="P:ubiquitin-dependent endocytosis"/>
    <property type="evidence" value="ECO:0007669"/>
    <property type="project" value="EnsemblFungi"/>
</dbReference>
<evidence type="ECO:0000259" key="4">
    <source>
        <dbReference type="SMART" id="SM01017"/>
    </source>
</evidence>
<dbReference type="OMA" id="GMSIEIV"/>
<dbReference type="PANTHER" id="PTHR11188">
    <property type="entry name" value="ARRESTIN DOMAIN CONTAINING PROTEIN"/>
    <property type="match status" value="1"/>
</dbReference>
<accession>J7S5X8</accession>
<dbReference type="GeneID" id="34525758"/>
<dbReference type="GO" id="GO:0009898">
    <property type="term" value="C:cytoplasmic side of plasma membrane"/>
    <property type="evidence" value="ECO:0007669"/>
    <property type="project" value="EnsemblFungi"/>
</dbReference>
<dbReference type="STRING" id="1071383.J7S5X8"/>